<evidence type="ECO:0000313" key="2">
    <source>
        <dbReference type="EMBL" id="RJK97547.1"/>
    </source>
</evidence>
<dbReference type="PROSITE" id="PS51671">
    <property type="entry name" value="ACT"/>
    <property type="match status" value="1"/>
</dbReference>
<feature type="domain" description="ACT" evidence="1">
    <location>
        <begin position="4"/>
        <end position="80"/>
    </location>
</feature>
<protein>
    <submittedName>
        <fullName evidence="2">Amino acid-binding protein</fullName>
    </submittedName>
</protein>
<dbReference type="RefSeq" id="WP_119948446.1">
    <property type="nucleotide sequence ID" value="NZ_QZEZ01000001.1"/>
</dbReference>
<sequence length="212" mass="21491">MLARLRVSVPDRPGSLGLLTSAVGGASGDIVRLEVLESGSGRALDDLFVEVRDGAHLDRVAERVAAVRGVSVEGLQRTAPPVSGHAELELAAAVVARPEDALRTAVDMLPGSVGADWAALLRWGTDGAAVAVLGASTGCPGLAADDVTGALRLRPLTGPWGEGALLPVEAGALGLLVVRTGGPAFHRSELWRLGQLGEVVGSAARLRGAPVA</sequence>
<gene>
    <name evidence="2" type="ORF">D5H78_00440</name>
</gene>
<accession>A0A3A3Z6J5</accession>
<reference evidence="2 3" key="1">
    <citation type="submission" date="2018-09" db="EMBL/GenBank/DDBJ databases">
        <title>YIM 75000 draft genome.</title>
        <authorList>
            <person name="Tang S."/>
            <person name="Feng Y."/>
        </authorList>
    </citation>
    <scope>NUCLEOTIDE SEQUENCE [LARGE SCALE GENOMIC DNA]</scope>
    <source>
        <strain evidence="2 3">YIM 75000</strain>
    </source>
</reference>
<dbReference type="Proteomes" id="UP000265614">
    <property type="component" value="Unassembled WGS sequence"/>
</dbReference>
<dbReference type="InterPro" id="IPR002912">
    <property type="entry name" value="ACT_dom"/>
</dbReference>
<dbReference type="EMBL" id="QZEZ01000001">
    <property type="protein sequence ID" value="RJK97547.1"/>
    <property type="molecule type" value="Genomic_DNA"/>
</dbReference>
<dbReference type="AlphaFoldDB" id="A0A3A3Z6J5"/>
<dbReference type="InterPro" id="IPR045865">
    <property type="entry name" value="ACT-like_dom_sf"/>
</dbReference>
<evidence type="ECO:0000313" key="3">
    <source>
        <dbReference type="Proteomes" id="UP000265614"/>
    </source>
</evidence>
<keyword evidence="3" id="KW-1185">Reference proteome</keyword>
<name>A0A3A3Z6J5_9ACTN</name>
<proteinExistence type="predicted"/>
<dbReference type="Gene3D" id="3.30.70.260">
    <property type="match status" value="1"/>
</dbReference>
<evidence type="ECO:0000259" key="1">
    <source>
        <dbReference type="PROSITE" id="PS51671"/>
    </source>
</evidence>
<organism evidence="2 3">
    <name type="scientific">Vallicoccus soli</name>
    <dbReference type="NCBI Taxonomy" id="2339232"/>
    <lineage>
        <taxon>Bacteria</taxon>
        <taxon>Bacillati</taxon>
        <taxon>Actinomycetota</taxon>
        <taxon>Actinomycetes</taxon>
        <taxon>Motilibacterales</taxon>
        <taxon>Vallicoccaceae</taxon>
        <taxon>Vallicoccus</taxon>
    </lineage>
</organism>
<comment type="caution">
    <text evidence="2">The sequence shown here is derived from an EMBL/GenBank/DDBJ whole genome shotgun (WGS) entry which is preliminary data.</text>
</comment>
<dbReference type="SUPFAM" id="SSF55021">
    <property type="entry name" value="ACT-like"/>
    <property type="match status" value="1"/>
</dbReference>
<dbReference type="OrthoDB" id="5243606at2"/>